<feature type="domain" description="HTH tetR-type" evidence="5">
    <location>
        <begin position="3"/>
        <end position="63"/>
    </location>
</feature>
<keyword evidence="3" id="KW-0804">Transcription</keyword>
<evidence type="ECO:0000256" key="3">
    <source>
        <dbReference type="ARBA" id="ARBA00023163"/>
    </source>
</evidence>
<keyword evidence="1" id="KW-0805">Transcription regulation</keyword>
<dbReference type="Gene3D" id="1.10.357.10">
    <property type="entry name" value="Tetracycline Repressor, domain 2"/>
    <property type="match status" value="1"/>
</dbReference>
<evidence type="ECO:0000313" key="6">
    <source>
        <dbReference type="EMBL" id="GHF02227.1"/>
    </source>
</evidence>
<name>A0ABQ3J2M4_9PSEU</name>
<sequence>MGGTRRQEILDAAIAVMAERGVAGLNLSEVARRVGIRQPSLYKHFPSRHAVYDELFRLAAQQQLEAARKAASAARPGLEALTAYVEATGRIALAQPVLAQLLGSRPVPDFEPSREAFRPSVEYVEDVRAHLRAAVEAGELAEAAAEDDAVALMSILVTGTLSQQLANEPNAAYDEGRFTRLIPQVLDMFVRFYSPGGPP</sequence>
<dbReference type="InterPro" id="IPR009057">
    <property type="entry name" value="Homeodomain-like_sf"/>
</dbReference>
<organism evidence="6 7">
    <name type="scientific">Amycolatopsis deserti</name>
    <dbReference type="NCBI Taxonomy" id="185696"/>
    <lineage>
        <taxon>Bacteria</taxon>
        <taxon>Bacillati</taxon>
        <taxon>Actinomycetota</taxon>
        <taxon>Actinomycetes</taxon>
        <taxon>Pseudonocardiales</taxon>
        <taxon>Pseudonocardiaceae</taxon>
        <taxon>Amycolatopsis</taxon>
    </lineage>
</organism>
<comment type="caution">
    <text evidence="6">The sequence shown here is derived from an EMBL/GenBank/DDBJ whole genome shotgun (WGS) entry which is preliminary data.</text>
</comment>
<evidence type="ECO:0000259" key="5">
    <source>
        <dbReference type="PROSITE" id="PS50977"/>
    </source>
</evidence>
<evidence type="ECO:0000313" key="7">
    <source>
        <dbReference type="Proteomes" id="UP000605897"/>
    </source>
</evidence>
<dbReference type="SUPFAM" id="SSF48498">
    <property type="entry name" value="Tetracyclin repressor-like, C-terminal domain"/>
    <property type="match status" value="1"/>
</dbReference>
<protein>
    <recommendedName>
        <fullName evidence="5">HTH tetR-type domain-containing protein</fullName>
    </recommendedName>
</protein>
<dbReference type="PANTHER" id="PTHR30055:SF234">
    <property type="entry name" value="HTH-TYPE TRANSCRIPTIONAL REGULATOR BETI"/>
    <property type="match status" value="1"/>
</dbReference>
<proteinExistence type="predicted"/>
<keyword evidence="7" id="KW-1185">Reference proteome</keyword>
<keyword evidence="2 4" id="KW-0238">DNA-binding</keyword>
<evidence type="ECO:0000256" key="4">
    <source>
        <dbReference type="PROSITE-ProRule" id="PRU00335"/>
    </source>
</evidence>
<gene>
    <name evidence="6" type="ORF">GCM10017786_39320</name>
</gene>
<dbReference type="InterPro" id="IPR001647">
    <property type="entry name" value="HTH_TetR"/>
</dbReference>
<evidence type="ECO:0000256" key="2">
    <source>
        <dbReference type="ARBA" id="ARBA00023125"/>
    </source>
</evidence>
<dbReference type="EMBL" id="BNAU01000004">
    <property type="protein sequence ID" value="GHF02227.1"/>
    <property type="molecule type" value="Genomic_DNA"/>
</dbReference>
<dbReference type="SUPFAM" id="SSF46689">
    <property type="entry name" value="Homeodomain-like"/>
    <property type="match status" value="1"/>
</dbReference>
<dbReference type="RefSeq" id="WP_191246030.1">
    <property type="nucleotide sequence ID" value="NZ_BNAU01000004.1"/>
</dbReference>
<dbReference type="Pfam" id="PF00440">
    <property type="entry name" value="TetR_N"/>
    <property type="match status" value="1"/>
</dbReference>
<dbReference type="PANTHER" id="PTHR30055">
    <property type="entry name" value="HTH-TYPE TRANSCRIPTIONAL REGULATOR RUTR"/>
    <property type="match status" value="1"/>
</dbReference>
<dbReference type="InterPro" id="IPR036271">
    <property type="entry name" value="Tet_transcr_reg_TetR-rel_C_sf"/>
</dbReference>
<dbReference type="Proteomes" id="UP000605897">
    <property type="component" value="Unassembled WGS sequence"/>
</dbReference>
<evidence type="ECO:0000256" key="1">
    <source>
        <dbReference type="ARBA" id="ARBA00023015"/>
    </source>
</evidence>
<accession>A0ABQ3J2M4</accession>
<dbReference type="PROSITE" id="PS50977">
    <property type="entry name" value="HTH_TETR_2"/>
    <property type="match status" value="1"/>
</dbReference>
<reference evidence="7" key="1">
    <citation type="journal article" date="2019" name="Int. J. Syst. Evol. Microbiol.">
        <title>The Global Catalogue of Microorganisms (GCM) 10K type strain sequencing project: providing services to taxonomists for standard genome sequencing and annotation.</title>
        <authorList>
            <consortium name="The Broad Institute Genomics Platform"/>
            <consortium name="The Broad Institute Genome Sequencing Center for Infectious Disease"/>
            <person name="Wu L."/>
            <person name="Ma J."/>
        </authorList>
    </citation>
    <scope>NUCLEOTIDE SEQUENCE [LARGE SCALE GENOMIC DNA]</scope>
    <source>
        <strain evidence="7">CGMCC 4.7677</strain>
    </source>
</reference>
<dbReference type="InterPro" id="IPR050109">
    <property type="entry name" value="HTH-type_TetR-like_transc_reg"/>
</dbReference>
<dbReference type="PRINTS" id="PR00455">
    <property type="entry name" value="HTHTETR"/>
</dbReference>
<feature type="DNA-binding region" description="H-T-H motif" evidence="4">
    <location>
        <begin position="26"/>
        <end position="45"/>
    </location>
</feature>